<comment type="caution">
    <text evidence="1">The sequence shown here is derived from an EMBL/GenBank/DDBJ whole genome shotgun (WGS) entry which is preliminary data.</text>
</comment>
<gene>
    <name evidence="1" type="ORF">KI688_003076</name>
</gene>
<sequence length="149" mass="16774">MFEEDKNLNHILPGHSCVLVAIARVCAILSRLPQLRDLALHRVMVKDPRCLQLLTSTLLKKTTLRRLELYADMRKDNLDSGLALFFGSSPLIEKLRVEFVDYFDDCDTEDDDNDTPIEDPGDNISVNAIQTVATRAPSCRTMPLVISES</sequence>
<proteinExistence type="predicted"/>
<protein>
    <submittedName>
        <fullName evidence="1">Uncharacterized protein</fullName>
    </submittedName>
</protein>
<evidence type="ECO:0000313" key="1">
    <source>
        <dbReference type="EMBL" id="KAG9064816.1"/>
    </source>
</evidence>
<accession>A0A9P7XSB3</accession>
<reference evidence="1" key="1">
    <citation type="submission" date="2021-06" db="EMBL/GenBank/DDBJ databases">
        <title>Genome Sequence of Mortierella hyaline Strain SCG-10, a Cold-Adapted, Nitrate-Reducing Fungus Isolated from Soil in Minnesota, USA.</title>
        <authorList>
            <person name="Aldossari N."/>
        </authorList>
    </citation>
    <scope>NUCLEOTIDE SEQUENCE</scope>
    <source>
        <strain evidence="1">SCG-10</strain>
    </source>
</reference>
<name>A0A9P7XSB3_9FUNG</name>
<dbReference type="OrthoDB" id="2447533at2759"/>
<evidence type="ECO:0000313" key="2">
    <source>
        <dbReference type="Proteomes" id="UP000707451"/>
    </source>
</evidence>
<keyword evidence="2" id="KW-1185">Reference proteome</keyword>
<dbReference type="AlphaFoldDB" id="A0A9P7XSB3"/>
<dbReference type="Proteomes" id="UP000707451">
    <property type="component" value="Unassembled WGS sequence"/>
</dbReference>
<organism evidence="1 2">
    <name type="scientific">Linnemannia hyalina</name>
    <dbReference type="NCBI Taxonomy" id="64524"/>
    <lineage>
        <taxon>Eukaryota</taxon>
        <taxon>Fungi</taxon>
        <taxon>Fungi incertae sedis</taxon>
        <taxon>Mucoromycota</taxon>
        <taxon>Mortierellomycotina</taxon>
        <taxon>Mortierellomycetes</taxon>
        <taxon>Mortierellales</taxon>
        <taxon>Mortierellaceae</taxon>
        <taxon>Linnemannia</taxon>
    </lineage>
</organism>
<dbReference type="EMBL" id="JAHRHY010000013">
    <property type="protein sequence ID" value="KAG9064816.1"/>
    <property type="molecule type" value="Genomic_DNA"/>
</dbReference>